<dbReference type="Proteomes" id="UP001164733">
    <property type="component" value="Chromosome"/>
</dbReference>
<comment type="subcellular location">
    <subcellularLocation>
        <location evidence="1 6">Cell membrane</location>
        <topology evidence="1 6">Multi-pass membrane protein</topology>
    </subcellularLocation>
</comment>
<name>A0AA47EEY3_9CLOT</name>
<evidence type="ECO:0000256" key="2">
    <source>
        <dbReference type="ARBA" id="ARBA00022475"/>
    </source>
</evidence>
<dbReference type="GO" id="GO:0005886">
    <property type="term" value="C:plasma membrane"/>
    <property type="evidence" value="ECO:0007669"/>
    <property type="project" value="UniProtKB-SubCell"/>
</dbReference>
<feature type="transmembrane region" description="Helical" evidence="6">
    <location>
        <begin position="290"/>
        <end position="313"/>
    </location>
</feature>
<dbReference type="Pfam" id="PF02687">
    <property type="entry name" value="FtsX"/>
    <property type="match status" value="1"/>
</dbReference>
<dbReference type="RefSeq" id="WP_216124854.1">
    <property type="nucleotide sequence ID" value="NZ_CP086239.1"/>
</dbReference>
<sequence>MNFFSMAVKNIQRKLDTYLTYFLSAAFAVTIFFIFCSIYYNPEFADFHTGVSKIGIIFKISSVVVLLFSGVFVYYANSLFIKSRKKEIAIYSLLGMRKKEIGQLLFLETLLVGVGSIISGILLGSLFTRFFSMILKKLMLGGAPGNDIAFHLTWQPVVVSIVVFLILFILNALYSLKTVFGSKLIDLLSAEKEGETAPKFSVVLSVLSILMIFVSYLVFLNFNGDDGAMKLIGPAIFACVLLATGTYLLFQNIVIWLLSKCKKNIRFYYKTGNFISTSQNVYRIKANSNIFCVIALLSAFTVTVMSAAISFYLTLGNSMPIYAPYSYLCENLNEVATKQVLQTVSEDDTVKLHAVTDLNVLSTSASLEGYKVDTNNAYEKTTTQVGEDLTIDIIKFSDYKKVVEDTEAIESKGNKGALFVSELTKGECLFLDGNYGHDYSEHITGNNIQVKTDGGITAFKIVDVSLFKYIGAAHARTTLVLEDSDYERYFALKDSYKICHYIGLKFDNPLEVSTLFDKLNTIVATKNHDKSYLEYHQILFNMYGAYIFIGMFLGILFLMAAGSIIFYKQLMEARDDMGRYEILRKIGMTEKEMLKSVRRQIAIVFLLPFMVAMMHTVVILKTYQNMVYTLTTDSPILVYALLVVAIYFIIYGLFYLFSVKGYMKTVWNKSTVS</sequence>
<evidence type="ECO:0000313" key="8">
    <source>
        <dbReference type="EMBL" id="WAG58962.1"/>
    </source>
</evidence>
<feature type="transmembrane region" description="Helical" evidence="6">
    <location>
        <begin position="636"/>
        <end position="657"/>
    </location>
</feature>
<keyword evidence="5 6" id="KW-0472">Membrane</keyword>
<accession>A0AA47EEY3</accession>
<evidence type="ECO:0000256" key="5">
    <source>
        <dbReference type="ARBA" id="ARBA00023136"/>
    </source>
</evidence>
<dbReference type="PANTHER" id="PTHR46795">
    <property type="entry name" value="ABC TRANSPORTER PERMEASE-RELATED-RELATED"/>
    <property type="match status" value="1"/>
</dbReference>
<dbReference type="PANTHER" id="PTHR46795:SF3">
    <property type="entry name" value="ABC TRANSPORTER PERMEASE"/>
    <property type="match status" value="1"/>
</dbReference>
<feature type="transmembrane region" description="Helical" evidence="6">
    <location>
        <begin position="152"/>
        <end position="176"/>
    </location>
</feature>
<reference evidence="8" key="1">
    <citation type="submission" date="2021-11" db="EMBL/GenBank/DDBJ databases">
        <title>Clostridia strains as spoilage organisms.</title>
        <authorList>
            <person name="Wambui J."/>
            <person name="Stevens M.J.A."/>
            <person name="Stephan R."/>
        </authorList>
    </citation>
    <scope>NUCLEOTIDE SEQUENCE</scope>
    <source>
        <strain evidence="8">CF009</strain>
    </source>
</reference>
<evidence type="ECO:0000256" key="4">
    <source>
        <dbReference type="ARBA" id="ARBA00022989"/>
    </source>
</evidence>
<feature type="transmembrane region" description="Helical" evidence="6">
    <location>
        <begin position="543"/>
        <end position="567"/>
    </location>
</feature>
<proteinExistence type="inferred from homology"/>
<keyword evidence="4 6" id="KW-1133">Transmembrane helix</keyword>
<dbReference type="InterPro" id="IPR003838">
    <property type="entry name" value="ABC3_permease_C"/>
</dbReference>
<evidence type="ECO:0000259" key="7">
    <source>
        <dbReference type="Pfam" id="PF02687"/>
    </source>
</evidence>
<dbReference type="InterPro" id="IPR027022">
    <property type="entry name" value="ABC_permease_BceB-typ"/>
</dbReference>
<comment type="similarity">
    <text evidence="6">Belongs to the ABC-4 integral membrane protein family.</text>
</comment>
<evidence type="ECO:0000256" key="6">
    <source>
        <dbReference type="PIRNR" id="PIRNR018968"/>
    </source>
</evidence>
<gene>
    <name evidence="8" type="ORF">LL038_15080</name>
</gene>
<protein>
    <submittedName>
        <fullName evidence="8">ABC transporter permease</fullName>
    </submittedName>
</protein>
<feature type="transmembrane region" description="Helical" evidence="6">
    <location>
        <begin position="21"/>
        <end position="42"/>
    </location>
</feature>
<feature type="transmembrane region" description="Helical" evidence="6">
    <location>
        <begin position="54"/>
        <end position="76"/>
    </location>
</feature>
<keyword evidence="6" id="KW-0813">Transport</keyword>
<feature type="transmembrane region" description="Helical" evidence="6">
    <location>
        <begin position="197"/>
        <end position="219"/>
    </location>
</feature>
<dbReference type="EMBL" id="CP086239">
    <property type="protein sequence ID" value="WAG58962.1"/>
    <property type="molecule type" value="Genomic_DNA"/>
</dbReference>
<organism evidence="8 9">
    <name type="scientific">Clostridium estertheticum</name>
    <dbReference type="NCBI Taxonomy" id="238834"/>
    <lineage>
        <taxon>Bacteria</taxon>
        <taxon>Bacillati</taxon>
        <taxon>Bacillota</taxon>
        <taxon>Clostridia</taxon>
        <taxon>Eubacteriales</taxon>
        <taxon>Clostridiaceae</taxon>
        <taxon>Clostridium</taxon>
    </lineage>
</organism>
<dbReference type="PIRSF" id="PIRSF018968">
    <property type="entry name" value="ABC_permease_BceB"/>
    <property type="match status" value="1"/>
</dbReference>
<dbReference type="AlphaFoldDB" id="A0AA47EEY3"/>
<keyword evidence="3 6" id="KW-0812">Transmembrane</keyword>
<feature type="transmembrane region" description="Helical" evidence="6">
    <location>
        <begin position="104"/>
        <end position="132"/>
    </location>
</feature>
<feature type="transmembrane region" description="Helical" evidence="6">
    <location>
        <begin position="601"/>
        <end position="624"/>
    </location>
</feature>
<evidence type="ECO:0000256" key="3">
    <source>
        <dbReference type="ARBA" id="ARBA00022692"/>
    </source>
</evidence>
<keyword evidence="2 6" id="KW-1003">Cell membrane</keyword>
<dbReference type="InterPro" id="IPR052536">
    <property type="entry name" value="ABC-4_Integral_Memb_Prot"/>
</dbReference>
<evidence type="ECO:0000313" key="9">
    <source>
        <dbReference type="Proteomes" id="UP001164733"/>
    </source>
</evidence>
<feature type="transmembrane region" description="Helical" evidence="6">
    <location>
        <begin position="231"/>
        <end position="258"/>
    </location>
</feature>
<evidence type="ECO:0000256" key="1">
    <source>
        <dbReference type="ARBA" id="ARBA00004651"/>
    </source>
</evidence>
<feature type="domain" description="ABC3 transporter permease C-terminal" evidence="7">
    <location>
        <begin position="61"/>
        <end position="180"/>
    </location>
</feature>